<dbReference type="RefSeq" id="WP_274202346.1">
    <property type="nucleotide sequence ID" value="NZ_JAQZAO010000009.1"/>
</dbReference>
<comment type="caution">
    <text evidence="1">The sequence shown here is derived from an EMBL/GenBank/DDBJ whole genome shotgun (WGS) entry which is preliminary data.</text>
</comment>
<protein>
    <submittedName>
        <fullName evidence="1">Uncharacterized protein</fullName>
    </submittedName>
</protein>
<organism evidence="1 2">
    <name type="scientific">Actinomycetospora lemnae</name>
    <dbReference type="NCBI Taxonomy" id="3019891"/>
    <lineage>
        <taxon>Bacteria</taxon>
        <taxon>Bacillati</taxon>
        <taxon>Actinomycetota</taxon>
        <taxon>Actinomycetes</taxon>
        <taxon>Pseudonocardiales</taxon>
        <taxon>Pseudonocardiaceae</taxon>
        <taxon>Actinomycetospora</taxon>
    </lineage>
</organism>
<dbReference type="Proteomes" id="UP001300763">
    <property type="component" value="Unassembled WGS sequence"/>
</dbReference>
<keyword evidence="2" id="KW-1185">Reference proteome</keyword>
<proteinExistence type="predicted"/>
<accession>A0ABT5SY90</accession>
<reference evidence="1 2" key="1">
    <citation type="submission" date="2023-02" db="EMBL/GenBank/DDBJ databases">
        <title>Genome sequencing required for Actinomycetospora new species description.</title>
        <authorList>
            <person name="Saimee Y."/>
            <person name="Duangmal K."/>
        </authorList>
    </citation>
    <scope>NUCLEOTIDE SEQUENCE [LARGE SCALE GENOMIC DNA]</scope>
    <source>
        <strain evidence="1 2">DW7H6</strain>
    </source>
</reference>
<name>A0ABT5SY90_9PSEU</name>
<evidence type="ECO:0000313" key="1">
    <source>
        <dbReference type="EMBL" id="MDD7967827.1"/>
    </source>
</evidence>
<dbReference type="EMBL" id="JAQZAO010000009">
    <property type="protein sequence ID" value="MDD7967827.1"/>
    <property type="molecule type" value="Genomic_DNA"/>
</dbReference>
<gene>
    <name evidence="1" type="ORF">PGB27_21005</name>
</gene>
<evidence type="ECO:0000313" key="2">
    <source>
        <dbReference type="Proteomes" id="UP001300763"/>
    </source>
</evidence>
<sequence length="221" mass="23815">MSAAMTSDVLVATREAWHRLAEHVLAPARYAVDGHISLQVAPGGFGTPEVGTPAMRVAVDGEQLVVVRDGREVRSAPRTLREAADLVGIEPGAPDGVYPPATPCHPDEPLAIDPAAARELADWYRLGAEALADLAPDEPARLWPEHFDLGISVDRVNYGISPGDAVIGEPYAYAGPWDALDDPDGFFDRSFGAARTRREVRSVADLAAFFRTARDHSRRTP</sequence>